<dbReference type="CDD" id="cd02021">
    <property type="entry name" value="GntK"/>
    <property type="match status" value="1"/>
</dbReference>
<evidence type="ECO:0000256" key="5">
    <source>
        <dbReference type="ARBA" id="ARBA00022741"/>
    </source>
</evidence>
<evidence type="ECO:0000313" key="11">
    <source>
        <dbReference type="Proteomes" id="UP001611548"/>
    </source>
</evidence>
<keyword evidence="7 9" id="KW-0067">ATP-binding</keyword>
<proteinExistence type="inferred from homology"/>
<evidence type="ECO:0000256" key="1">
    <source>
        <dbReference type="ARBA" id="ARBA00004761"/>
    </source>
</evidence>
<dbReference type="NCBIfam" id="TIGR01313">
    <property type="entry name" value="therm_gnt_kin"/>
    <property type="match status" value="1"/>
</dbReference>
<keyword evidence="11" id="KW-1185">Reference proteome</keyword>
<dbReference type="EC" id="2.7.1.12" evidence="3 9"/>
<name>A0ABW7UPV4_9ACTN</name>
<evidence type="ECO:0000313" key="10">
    <source>
        <dbReference type="EMBL" id="MFI1964669.1"/>
    </source>
</evidence>
<comment type="caution">
    <text evidence="10">The sequence shown here is derived from an EMBL/GenBank/DDBJ whole genome shotgun (WGS) entry which is preliminary data.</text>
</comment>
<dbReference type="InterPro" id="IPR027417">
    <property type="entry name" value="P-loop_NTPase"/>
</dbReference>
<evidence type="ECO:0000256" key="3">
    <source>
        <dbReference type="ARBA" id="ARBA00012054"/>
    </source>
</evidence>
<comment type="catalytic activity">
    <reaction evidence="8 9">
        <text>D-gluconate + ATP = 6-phospho-D-gluconate + ADP + H(+)</text>
        <dbReference type="Rhea" id="RHEA:19433"/>
        <dbReference type="ChEBI" id="CHEBI:15378"/>
        <dbReference type="ChEBI" id="CHEBI:18391"/>
        <dbReference type="ChEBI" id="CHEBI:30616"/>
        <dbReference type="ChEBI" id="CHEBI:58759"/>
        <dbReference type="ChEBI" id="CHEBI:456216"/>
        <dbReference type="EC" id="2.7.1.12"/>
    </reaction>
</comment>
<accession>A0ABW7UPV4</accession>
<comment type="pathway">
    <text evidence="1">Carbohydrate acid metabolism.</text>
</comment>
<dbReference type="EMBL" id="JBIRWE010000004">
    <property type="protein sequence ID" value="MFI1964669.1"/>
    <property type="molecule type" value="Genomic_DNA"/>
</dbReference>
<evidence type="ECO:0000256" key="4">
    <source>
        <dbReference type="ARBA" id="ARBA00022679"/>
    </source>
</evidence>
<evidence type="ECO:0000256" key="2">
    <source>
        <dbReference type="ARBA" id="ARBA00008420"/>
    </source>
</evidence>
<dbReference type="Pfam" id="PF01202">
    <property type="entry name" value="SKI"/>
    <property type="match status" value="1"/>
</dbReference>
<keyword evidence="4 9" id="KW-0808">Transferase</keyword>
<dbReference type="PANTHER" id="PTHR43442:SF3">
    <property type="entry name" value="GLUCONOKINASE-RELATED"/>
    <property type="match status" value="1"/>
</dbReference>
<dbReference type="RefSeq" id="WP_055473787.1">
    <property type="nucleotide sequence ID" value="NZ_JBEZHZ010000037.1"/>
</dbReference>
<evidence type="ECO:0000256" key="8">
    <source>
        <dbReference type="ARBA" id="ARBA00048090"/>
    </source>
</evidence>
<evidence type="ECO:0000256" key="7">
    <source>
        <dbReference type="ARBA" id="ARBA00022840"/>
    </source>
</evidence>
<evidence type="ECO:0000256" key="9">
    <source>
        <dbReference type="RuleBase" id="RU363066"/>
    </source>
</evidence>
<keyword evidence="5 9" id="KW-0547">Nucleotide-binding</keyword>
<dbReference type="SUPFAM" id="SSF52540">
    <property type="entry name" value="P-loop containing nucleoside triphosphate hydrolases"/>
    <property type="match status" value="1"/>
</dbReference>
<sequence>MTPTGRRAARTAPLVVVMGVSGSGKTTIGSALADRLGVPYAEADDFHPPRNIAKMSAGTPLDDRDRRPWLDAIGAWLADHGSGGVVSCSALKRRYRDRLRQAAPEVFFVHLNGTFELIAHRLADRRGHFMPARLLRSQFEDLEPLGADENGATVPIEGTPEETTDLAFAALPS</sequence>
<gene>
    <name evidence="10" type="ORF">ACH429_11205</name>
</gene>
<evidence type="ECO:0000256" key="6">
    <source>
        <dbReference type="ARBA" id="ARBA00022777"/>
    </source>
</evidence>
<dbReference type="PANTHER" id="PTHR43442">
    <property type="entry name" value="GLUCONOKINASE-RELATED"/>
    <property type="match status" value="1"/>
</dbReference>
<comment type="similarity">
    <text evidence="2 9">Belongs to the gluconokinase GntK/GntV family.</text>
</comment>
<dbReference type="InterPro" id="IPR031322">
    <property type="entry name" value="Shikimate/glucono_kinase"/>
</dbReference>
<keyword evidence="6 9" id="KW-0418">Kinase</keyword>
<dbReference type="Proteomes" id="UP001611548">
    <property type="component" value="Unassembled WGS sequence"/>
</dbReference>
<dbReference type="Gene3D" id="3.40.50.300">
    <property type="entry name" value="P-loop containing nucleotide triphosphate hydrolases"/>
    <property type="match status" value="1"/>
</dbReference>
<organism evidence="10 11">
    <name type="scientific">Streptomyces pathocidini</name>
    <dbReference type="NCBI Taxonomy" id="1650571"/>
    <lineage>
        <taxon>Bacteria</taxon>
        <taxon>Bacillati</taxon>
        <taxon>Actinomycetota</taxon>
        <taxon>Actinomycetes</taxon>
        <taxon>Kitasatosporales</taxon>
        <taxon>Streptomycetaceae</taxon>
        <taxon>Streptomyces</taxon>
    </lineage>
</organism>
<reference evidence="10 11" key="1">
    <citation type="submission" date="2024-10" db="EMBL/GenBank/DDBJ databases">
        <title>The Natural Products Discovery Center: Release of the First 8490 Sequenced Strains for Exploring Actinobacteria Biosynthetic Diversity.</title>
        <authorList>
            <person name="Kalkreuter E."/>
            <person name="Kautsar S.A."/>
            <person name="Yang D."/>
            <person name="Bader C.D."/>
            <person name="Teijaro C.N."/>
            <person name="Fluegel L."/>
            <person name="Davis C.M."/>
            <person name="Simpson J.R."/>
            <person name="Lauterbach L."/>
            <person name="Steele A.D."/>
            <person name="Gui C."/>
            <person name="Meng S."/>
            <person name="Li G."/>
            <person name="Viehrig K."/>
            <person name="Ye F."/>
            <person name="Su P."/>
            <person name="Kiefer A.F."/>
            <person name="Nichols A."/>
            <person name="Cepeda A.J."/>
            <person name="Yan W."/>
            <person name="Fan B."/>
            <person name="Jiang Y."/>
            <person name="Adhikari A."/>
            <person name="Zheng C.-J."/>
            <person name="Schuster L."/>
            <person name="Cowan T.M."/>
            <person name="Smanski M.J."/>
            <person name="Chevrette M.G."/>
            <person name="De Carvalho L.P.S."/>
            <person name="Shen B."/>
        </authorList>
    </citation>
    <scope>NUCLEOTIDE SEQUENCE [LARGE SCALE GENOMIC DNA]</scope>
    <source>
        <strain evidence="10 11">NPDC020327</strain>
    </source>
</reference>
<protein>
    <recommendedName>
        <fullName evidence="3 9">Gluconokinase</fullName>
        <ecNumber evidence="3 9">2.7.1.12</ecNumber>
    </recommendedName>
</protein>
<dbReference type="InterPro" id="IPR006001">
    <property type="entry name" value="Therm_gnt_kin"/>
</dbReference>